<dbReference type="GO" id="GO:0015483">
    <property type="term" value="F:long-chain fatty acid transporting porin activity"/>
    <property type="evidence" value="ECO:0007669"/>
    <property type="project" value="TreeGrafter"/>
</dbReference>
<dbReference type="SUPFAM" id="SSF56935">
    <property type="entry name" value="Porins"/>
    <property type="match status" value="1"/>
</dbReference>
<dbReference type="AlphaFoldDB" id="A0A511T997"/>
<dbReference type="EMBL" id="BJXR01000040">
    <property type="protein sequence ID" value="GEN10756.1"/>
    <property type="molecule type" value="Genomic_DNA"/>
</dbReference>
<organism evidence="9 12">
    <name type="scientific">Myxococcus fulvus</name>
    <dbReference type="NCBI Taxonomy" id="33"/>
    <lineage>
        <taxon>Bacteria</taxon>
        <taxon>Pseudomonadati</taxon>
        <taxon>Myxococcota</taxon>
        <taxon>Myxococcia</taxon>
        <taxon>Myxococcales</taxon>
        <taxon>Cystobacterineae</taxon>
        <taxon>Myxococcaceae</taxon>
        <taxon>Myxococcus</taxon>
    </lineage>
</organism>
<dbReference type="InterPro" id="IPR005017">
    <property type="entry name" value="OMPP1/FadL/TodX"/>
</dbReference>
<comment type="similarity">
    <text evidence="2">Belongs to the OmpP1/FadL family.</text>
</comment>
<feature type="signal peptide" evidence="8">
    <location>
        <begin position="1"/>
        <end position="21"/>
    </location>
</feature>
<feature type="chain" id="PRO_5022758158" evidence="8">
    <location>
        <begin position="22"/>
        <end position="400"/>
    </location>
</feature>
<evidence type="ECO:0000256" key="5">
    <source>
        <dbReference type="ARBA" id="ARBA00022729"/>
    </source>
</evidence>
<dbReference type="STRING" id="1334629.MFUL124B02_40630"/>
<evidence type="ECO:0000256" key="3">
    <source>
        <dbReference type="ARBA" id="ARBA00022452"/>
    </source>
</evidence>
<evidence type="ECO:0000313" key="9">
    <source>
        <dbReference type="EMBL" id="GEN10756.1"/>
    </source>
</evidence>
<protein>
    <submittedName>
        <fullName evidence="9">Long-chain fatty acid outer membrane transporter</fullName>
    </submittedName>
    <submittedName>
        <fullName evidence="10">Long-chain fatty acid transport protein</fullName>
    </submittedName>
</protein>
<evidence type="ECO:0000313" key="12">
    <source>
        <dbReference type="Proteomes" id="UP000321514"/>
    </source>
</evidence>
<reference evidence="9 12" key="2">
    <citation type="submission" date="2019-07" db="EMBL/GenBank/DDBJ databases">
        <title>Whole genome shotgun sequence of Myxococcus fulvus NBRC 100333.</title>
        <authorList>
            <person name="Hosoyama A."/>
            <person name="Uohara A."/>
            <person name="Ohji S."/>
            <person name="Ichikawa N."/>
        </authorList>
    </citation>
    <scope>NUCLEOTIDE SEQUENCE [LARGE SCALE GENOMIC DNA]</scope>
    <source>
        <strain evidence="9 12">NBRC 100333</strain>
    </source>
</reference>
<proteinExistence type="inferred from homology"/>
<evidence type="ECO:0000256" key="7">
    <source>
        <dbReference type="ARBA" id="ARBA00023237"/>
    </source>
</evidence>
<dbReference type="Pfam" id="PF03349">
    <property type="entry name" value="Toluene_X"/>
    <property type="match status" value="1"/>
</dbReference>
<reference evidence="10 11" key="1">
    <citation type="submission" date="2016-10" db="EMBL/GenBank/DDBJ databases">
        <authorList>
            <person name="Varghese N."/>
            <person name="Submissions S."/>
        </authorList>
    </citation>
    <scope>NUCLEOTIDE SEQUENCE [LARGE SCALE GENOMIC DNA]</scope>
    <source>
        <strain evidence="10 11">DSM 16525</strain>
    </source>
</reference>
<accession>A0A511T997</accession>
<keyword evidence="3" id="KW-1134">Transmembrane beta strand</keyword>
<dbReference type="Gene3D" id="2.40.160.60">
    <property type="entry name" value="Outer membrane protein transport protein (OMPP1/FadL/TodX)"/>
    <property type="match status" value="1"/>
</dbReference>
<evidence type="ECO:0000256" key="8">
    <source>
        <dbReference type="SAM" id="SignalP"/>
    </source>
</evidence>
<dbReference type="PANTHER" id="PTHR35093">
    <property type="entry name" value="OUTER MEMBRANE PROTEIN NMB0088-RELATED"/>
    <property type="match status" value="1"/>
</dbReference>
<evidence type="ECO:0000313" key="10">
    <source>
        <dbReference type="EMBL" id="SEU37696.1"/>
    </source>
</evidence>
<keyword evidence="11" id="KW-1185">Reference proteome</keyword>
<dbReference type="Proteomes" id="UP000321514">
    <property type="component" value="Unassembled WGS sequence"/>
</dbReference>
<evidence type="ECO:0000256" key="1">
    <source>
        <dbReference type="ARBA" id="ARBA00004571"/>
    </source>
</evidence>
<evidence type="ECO:0000256" key="6">
    <source>
        <dbReference type="ARBA" id="ARBA00023136"/>
    </source>
</evidence>
<evidence type="ECO:0000256" key="2">
    <source>
        <dbReference type="ARBA" id="ARBA00008163"/>
    </source>
</evidence>
<keyword evidence="5 8" id="KW-0732">Signal</keyword>
<comment type="caution">
    <text evidence="9">The sequence shown here is derived from an EMBL/GenBank/DDBJ whole genome shotgun (WGS) entry which is preliminary data.</text>
</comment>
<evidence type="ECO:0000313" key="11">
    <source>
        <dbReference type="Proteomes" id="UP000183760"/>
    </source>
</evidence>
<keyword evidence="7" id="KW-0998">Cell outer membrane</keyword>
<dbReference type="EMBL" id="FOIB01000012">
    <property type="protein sequence ID" value="SEU37696.1"/>
    <property type="molecule type" value="Genomic_DNA"/>
</dbReference>
<keyword evidence="4" id="KW-0812">Transmembrane</keyword>
<name>A0A511T997_MYXFU</name>
<dbReference type="Proteomes" id="UP000183760">
    <property type="component" value="Unassembled WGS sequence"/>
</dbReference>
<sequence length="400" mass="43157">MTHMKKTLSLVALLAAGSSQAAGFQINTQSARSSGMGNAAAAWLDDSSAIYSNAANILGVNKLDVQIGDTGILPAIKFTPDNGTEQGQKTTLSPPPHLFLVYKPFDRAAVGLGIYTPFGARSRWEDGFVGRFRAQESALSVYNINPTAAYQLHERFRVGGGINIYRSTLELKRALGFVESEGQVHLGGSDWGWGYNIGVQAVLLPKVVTFGLHYRSAADLSFKGQADFQNVPVEFQTRLPDTRVQGDVTLPATIAAGIAVTPLENLKIAFDANWVDWSSFQELAIEFPDNPAINNPLPKQWRAKWNYHLGAEYGVTPAFQVRAGFIYDPAPSPGSTLTPDLPDANRFGVSGGLGYNWNGLRADFAYQFVSLSDKESSAPGIPGVYNGSAHVFGLTLGYSM</sequence>
<comment type="subcellular location">
    <subcellularLocation>
        <location evidence="1">Cell outer membrane</location>
        <topology evidence="1">Multi-pass membrane protein</topology>
    </subcellularLocation>
</comment>
<gene>
    <name evidence="9" type="ORF">MFU01_57930</name>
    <name evidence="10" type="ORF">SAMN05443572_112194</name>
</gene>
<keyword evidence="6" id="KW-0472">Membrane</keyword>
<dbReference type="GO" id="GO:0009279">
    <property type="term" value="C:cell outer membrane"/>
    <property type="evidence" value="ECO:0007669"/>
    <property type="project" value="UniProtKB-SubCell"/>
</dbReference>
<dbReference type="PANTHER" id="PTHR35093:SF8">
    <property type="entry name" value="OUTER MEMBRANE PROTEIN NMB0088-RELATED"/>
    <property type="match status" value="1"/>
</dbReference>
<evidence type="ECO:0000256" key="4">
    <source>
        <dbReference type="ARBA" id="ARBA00022692"/>
    </source>
</evidence>